<dbReference type="AlphaFoldDB" id="A0A943M582"/>
<dbReference type="Proteomes" id="UP000703822">
    <property type="component" value="Unassembled WGS sequence"/>
</dbReference>
<gene>
    <name evidence="1" type="ORF">KH901_11020</name>
</gene>
<protein>
    <submittedName>
        <fullName evidence="1">Uncharacterized protein</fullName>
    </submittedName>
</protein>
<proteinExistence type="predicted"/>
<accession>A0A943M582</accession>
<organism evidence="1 2">
    <name type="scientific">Streptococcus vestibularis</name>
    <dbReference type="NCBI Taxonomy" id="1343"/>
    <lineage>
        <taxon>Bacteria</taxon>
        <taxon>Bacillati</taxon>
        <taxon>Bacillota</taxon>
        <taxon>Bacilli</taxon>
        <taxon>Lactobacillales</taxon>
        <taxon>Streptococcaceae</taxon>
        <taxon>Streptococcus</taxon>
    </lineage>
</organism>
<sequence>MRWIVRVARTMDDVKECHFTDKNKALKHVEALKKLSMAIDAIVWMEEIDDENEVVRG</sequence>
<evidence type="ECO:0000313" key="1">
    <source>
        <dbReference type="EMBL" id="MBS6098924.1"/>
    </source>
</evidence>
<comment type="caution">
    <text evidence="1">The sequence shown here is derived from an EMBL/GenBank/DDBJ whole genome shotgun (WGS) entry which is preliminary data.</text>
</comment>
<dbReference type="EMBL" id="JAHAGS010000504">
    <property type="protein sequence ID" value="MBS6098924.1"/>
    <property type="molecule type" value="Genomic_DNA"/>
</dbReference>
<evidence type="ECO:0000313" key="2">
    <source>
        <dbReference type="Proteomes" id="UP000703822"/>
    </source>
</evidence>
<reference evidence="1" key="1">
    <citation type="submission" date="2021-05" db="EMBL/GenBank/DDBJ databases">
        <title>Infant gut strain persistence is associated with maternal origin, phylogeny, and functional potential including surface adhesion and iron acquisition.</title>
        <authorList>
            <person name="Lou Y.C."/>
        </authorList>
    </citation>
    <scope>NUCLEOTIDE SEQUENCE</scope>
    <source>
        <strain evidence="1">L3_122_031G1_dasL3_122_031G1_maxbin2.maxbin.025s ta_sub</strain>
    </source>
</reference>
<name>A0A943M582_STRVE</name>